<evidence type="ECO:0000256" key="1">
    <source>
        <dbReference type="ARBA" id="ARBA00023239"/>
    </source>
</evidence>
<reference evidence="4 5" key="1">
    <citation type="journal article" date="2013" name="Genome Announc.">
        <title>Draft Genome Sequence of Strain JLT2015T, Belonging to the Family Sphingomonadaceae of the Alphaproteobacteria.</title>
        <authorList>
            <person name="Tang K."/>
            <person name="Liu K."/>
            <person name="Li S."/>
            <person name="Jiao N."/>
        </authorList>
    </citation>
    <scope>NUCLEOTIDE SEQUENCE [LARGE SCALE GENOMIC DNA]</scope>
    <source>
        <strain evidence="4 5">JLT2015</strain>
    </source>
</reference>
<dbReference type="GO" id="GO:0016803">
    <property type="term" value="F:ether hydrolase activity"/>
    <property type="evidence" value="ECO:0007669"/>
    <property type="project" value="TreeGrafter"/>
</dbReference>
<dbReference type="Gene3D" id="3.40.50.10490">
    <property type="entry name" value="Glucose-6-phosphate isomerase like protein, domain 1"/>
    <property type="match status" value="1"/>
</dbReference>
<dbReference type="Pfam" id="PF22645">
    <property type="entry name" value="GKRP_SIS_N"/>
    <property type="match status" value="1"/>
</dbReference>
<dbReference type="InterPro" id="IPR001347">
    <property type="entry name" value="SIS_dom"/>
</dbReference>
<keyword evidence="2" id="KW-0119">Carbohydrate metabolism</keyword>
<dbReference type="InterPro" id="IPR046348">
    <property type="entry name" value="SIS_dom_sf"/>
</dbReference>
<dbReference type="PROSITE" id="PS51464">
    <property type="entry name" value="SIS"/>
    <property type="match status" value="1"/>
</dbReference>
<dbReference type="GO" id="GO:0009254">
    <property type="term" value="P:peptidoglycan turnover"/>
    <property type="evidence" value="ECO:0007669"/>
    <property type="project" value="TreeGrafter"/>
</dbReference>
<dbReference type="NCBIfam" id="NF009222">
    <property type="entry name" value="PRK12570.1"/>
    <property type="match status" value="1"/>
</dbReference>
<dbReference type="NCBIfam" id="NF003915">
    <property type="entry name" value="PRK05441.1"/>
    <property type="match status" value="1"/>
</dbReference>
<keyword evidence="1" id="KW-0456">Lyase</keyword>
<evidence type="ECO:0000313" key="4">
    <source>
        <dbReference type="EMBL" id="EMD81708.1"/>
    </source>
</evidence>
<proteinExistence type="predicted"/>
<gene>
    <name evidence="4" type="ORF">C725_2911</name>
</gene>
<evidence type="ECO:0000256" key="2">
    <source>
        <dbReference type="ARBA" id="ARBA00023277"/>
    </source>
</evidence>
<dbReference type="SUPFAM" id="SSF53697">
    <property type="entry name" value="SIS domain"/>
    <property type="match status" value="1"/>
</dbReference>
<evidence type="ECO:0000259" key="3">
    <source>
        <dbReference type="PROSITE" id="PS51464"/>
    </source>
</evidence>
<dbReference type="CDD" id="cd05007">
    <property type="entry name" value="SIS_Etherase"/>
    <property type="match status" value="1"/>
</dbReference>
<organism evidence="4 5">
    <name type="scientific">Pacificimonas flava</name>
    <dbReference type="NCBI Taxonomy" id="1234595"/>
    <lineage>
        <taxon>Bacteria</taxon>
        <taxon>Pseudomonadati</taxon>
        <taxon>Pseudomonadota</taxon>
        <taxon>Alphaproteobacteria</taxon>
        <taxon>Sphingomonadales</taxon>
        <taxon>Sphingosinicellaceae</taxon>
        <taxon>Pacificimonas</taxon>
    </lineage>
</organism>
<protein>
    <submittedName>
        <fullName evidence="4">N-acetylmuramic acid 6-phosphate etherase</fullName>
    </submittedName>
</protein>
<dbReference type="GO" id="GO:0046348">
    <property type="term" value="P:amino sugar catabolic process"/>
    <property type="evidence" value="ECO:0007669"/>
    <property type="project" value="InterPro"/>
</dbReference>
<keyword evidence="5" id="KW-1185">Reference proteome</keyword>
<dbReference type="InterPro" id="IPR005488">
    <property type="entry name" value="Etherase_MurQ"/>
</dbReference>
<dbReference type="GO" id="GO:0016835">
    <property type="term" value="F:carbon-oxygen lyase activity"/>
    <property type="evidence" value="ECO:0007669"/>
    <property type="project" value="InterPro"/>
</dbReference>
<dbReference type="RefSeq" id="WP_008603875.1">
    <property type="nucleotide sequence ID" value="NZ_AMRV01000018.1"/>
</dbReference>
<accession>M2U1J8</accession>
<dbReference type="AlphaFoldDB" id="M2U1J8"/>
<dbReference type="GO" id="GO:0097367">
    <property type="term" value="F:carbohydrate derivative binding"/>
    <property type="evidence" value="ECO:0007669"/>
    <property type="project" value="InterPro"/>
</dbReference>
<dbReference type="Proteomes" id="UP000011717">
    <property type="component" value="Unassembled WGS sequence"/>
</dbReference>
<feature type="domain" description="SIS" evidence="3">
    <location>
        <begin position="50"/>
        <end position="214"/>
    </location>
</feature>
<sequence>MTTEAISGRYRDLDLWPTVDAVRAMAEGQLAAAAAVQPAIEAIAGAADMAAASLAAGKGRIAYAGAGTSGRVAVQDGTELGPTFDWPEYRLCYFLAGGKDALWKSAEDAEDDAGAAIRVMGEQGIGAGDVLIGVAASGTTPFTNAAIEEARRRGALTVGLACNAGAPLLDIAERGILIETGSEIVAGSTRMKAGTAQKIALNLFSTAVMIRLGRVHAGLMVNMRLSNRKLRVRAAAMVADLASCDMATAEAALRSAGDDIKTAVLVAMGADPAAAKANLKDHEDNLRRAMAVMDSRTR</sequence>
<dbReference type="PANTHER" id="PTHR10088">
    <property type="entry name" value="GLUCOKINASE REGULATORY PROTEIN"/>
    <property type="match status" value="1"/>
</dbReference>
<evidence type="ECO:0000313" key="5">
    <source>
        <dbReference type="Proteomes" id="UP000011717"/>
    </source>
</evidence>
<dbReference type="OrthoDB" id="9813395at2"/>
<name>M2U1J8_9SPHN</name>
<comment type="caution">
    <text evidence="4">The sequence shown here is derived from an EMBL/GenBank/DDBJ whole genome shotgun (WGS) entry which is preliminary data.</text>
</comment>
<dbReference type="PATRIC" id="fig|1234595.3.peg.2914"/>
<dbReference type="PANTHER" id="PTHR10088:SF4">
    <property type="entry name" value="GLUCOKINASE REGULATORY PROTEIN"/>
    <property type="match status" value="1"/>
</dbReference>
<dbReference type="InterPro" id="IPR040190">
    <property type="entry name" value="MURQ/GCKR"/>
</dbReference>
<dbReference type="EMBL" id="AMRV01000018">
    <property type="protein sequence ID" value="EMD81708.1"/>
    <property type="molecule type" value="Genomic_DNA"/>
</dbReference>
<dbReference type="Gene3D" id="1.10.8.1080">
    <property type="match status" value="1"/>
</dbReference>